<dbReference type="GO" id="GO:0016020">
    <property type="term" value="C:membrane"/>
    <property type="evidence" value="ECO:0007669"/>
    <property type="project" value="TreeGrafter"/>
</dbReference>
<keyword evidence="1" id="KW-0472">Membrane</keyword>
<protein>
    <submittedName>
        <fullName evidence="4">Uncharacterized protein LOC110414229</fullName>
    </submittedName>
</protein>
<dbReference type="Pfam" id="PF06697">
    <property type="entry name" value="DUF1191"/>
    <property type="match status" value="1"/>
</dbReference>
<accession>A0A6J1A271</accession>
<evidence type="ECO:0000313" key="4">
    <source>
        <dbReference type="RefSeq" id="XP_021280985.1"/>
    </source>
</evidence>
<dbReference type="OrthoDB" id="768690at2759"/>
<dbReference type="RefSeq" id="XP_021280985.1">
    <property type="nucleotide sequence ID" value="XM_021425310.1"/>
</dbReference>
<evidence type="ECO:0000256" key="2">
    <source>
        <dbReference type="SAM" id="SignalP"/>
    </source>
</evidence>
<name>A0A6J1A271_9ROSI</name>
<evidence type="ECO:0000256" key="1">
    <source>
        <dbReference type="SAM" id="Phobius"/>
    </source>
</evidence>
<dbReference type="InterPro" id="IPR010605">
    <property type="entry name" value="DUF1191"/>
</dbReference>
<proteinExistence type="predicted"/>
<feature type="chain" id="PRO_5026794692" evidence="2">
    <location>
        <begin position="27"/>
        <end position="295"/>
    </location>
</feature>
<gene>
    <name evidence="4" type="primary">LOC110414229</name>
</gene>
<keyword evidence="1" id="KW-1133">Transmembrane helix</keyword>
<reference evidence="4" key="1">
    <citation type="submission" date="2025-08" db="UniProtKB">
        <authorList>
            <consortium name="RefSeq"/>
        </authorList>
    </citation>
    <scope>IDENTIFICATION</scope>
    <source>
        <tissue evidence="4">Leaf</tissue>
    </source>
</reference>
<sequence>MLLMGSDRSWLIIFMVFSSLLSLISGGSDSHDPEALDALFHYYANQTLAKHRTGTLYKIPLPSNFSGMEVSVIRLRSGSLWARGSNSSFIKIPPRVRAFPHVKRLAIVYENLGEWSSKYYQIPGYTLVSPVVGFNVYDFSNATTLSDRKVTLSTTSDPISIHFPYIEAEDKNVTELKCVKFGAGGSVEFKNMTARNVCVTGKAGHFSVVIPSMPEKKVRIWKWWVIGFVSATVGLVLLISVAAIIFILLRRLKMKAMEKASDNAENLDTFWVRGDKMPSASMIRTQPVLEHDYVP</sequence>
<keyword evidence="2" id="KW-0732">Signal</keyword>
<feature type="signal peptide" evidence="2">
    <location>
        <begin position="1"/>
        <end position="26"/>
    </location>
</feature>
<dbReference type="Proteomes" id="UP000504621">
    <property type="component" value="Unplaced"/>
</dbReference>
<organism evidence="3 4">
    <name type="scientific">Herrania umbratica</name>
    <dbReference type="NCBI Taxonomy" id="108875"/>
    <lineage>
        <taxon>Eukaryota</taxon>
        <taxon>Viridiplantae</taxon>
        <taxon>Streptophyta</taxon>
        <taxon>Embryophyta</taxon>
        <taxon>Tracheophyta</taxon>
        <taxon>Spermatophyta</taxon>
        <taxon>Magnoliopsida</taxon>
        <taxon>eudicotyledons</taxon>
        <taxon>Gunneridae</taxon>
        <taxon>Pentapetalae</taxon>
        <taxon>rosids</taxon>
        <taxon>malvids</taxon>
        <taxon>Malvales</taxon>
        <taxon>Malvaceae</taxon>
        <taxon>Byttnerioideae</taxon>
        <taxon>Herrania</taxon>
    </lineage>
</organism>
<feature type="transmembrane region" description="Helical" evidence="1">
    <location>
        <begin position="223"/>
        <end position="249"/>
    </location>
</feature>
<evidence type="ECO:0000313" key="3">
    <source>
        <dbReference type="Proteomes" id="UP000504621"/>
    </source>
</evidence>
<keyword evidence="1" id="KW-0812">Transmembrane</keyword>
<dbReference type="AlphaFoldDB" id="A0A6J1A271"/>
<keyword evidence="3" id="KW-1185">Reference proteome</keyword>
<dbReference type="PANTHER" id="PTHR33512:SF7">
    <property type="entry name" value="LEGUME LECTIN DOMAIN-CONTAINING PROTEIN"/>
    <property type="match status" value="1"/>
</dbReference>
<dbReference type="GeneID" id="110414229"/>
<dbReference type="PANTHER" id="PTHR33512">
    <property type="entry name" value="PROTEIN, PUTATIVE (DUF1191)-RELATED"/>
    <property type="match status" value="1"/>
</dbReference>